<dbReference type="EMBL" id="JADNYJ010000069">
    <property type="protein sequence ID" value="KAF8892338.1"/>
    <property type="molecule type" value="Genomic_DNA"/>
</dbReference>
<protein>
    <submittedName>
        <fullName evidence="1">Uncharacterized protein</fullName>
    </submittedName>
</protein>
<name>A0A9P5TKF4_GYMJU</name>
<keyword evidence="2" id="KW-1185">Reference proteome</keyword>
<gene>
    <name evidence="1" type="ORF">CPB84DRAFT_1936430</name>
</gene>
<organism evidence="1 2">
    <name type="scientific">Gymnopilus junonius</name>
    <name type="common">Spectacular rustgill mushroom</name>
    <name type="synonym">Gymnopilus spectabilis subsp. junonius</name>
    <dbReference type="NCBI Taxonomy" id="109634"/>
    <lineage>
        <taxon>Eukaryota</taxon>
        <taxon>Fungi</taxon>
        <taxon>Dikarya</taxon>
        <taxon>Basidiomycota</taxon>
        <taxon>Agaricomycotina</taxon>
        <taxon>Agaricomycetes</taxon>
        <taxon>Agaricomycetidae</taxon>
        <taxon>Agaricales</taxon>
        <taxon>Agaricineae</taxon>
        <taxon>Hymenogastraceae</taxon>
        <taxon>Gymnopilus</taxon>
    </lineage>
</organism>
<dbReference type="OrthoDB" id="10633520at2759"/>
<evidence type="ECO:0000313" key="1">
    <source>
        <dbReference type="EMBL" id="KAF8892338.1"/>
    </source>
</evidence>
<evidence type="ECO:0000313" key="2">
    <source>
        <dbReference type="Proteomes" id="UP000724874"/>
    </source>
</evidence>
<comment type="caution">
    <text evidence="1">The sequence shown here is derived from an EMBL/GenBank/DDBJ whole genome shotgun (WGS) entry which is preliminary data.</text>
</comment>
<dbReference type="AlphaFoldDB" id="A0A9P5TKF4"/>
<proteinExistence type="predicted"/>
<sequence length="199" mass="22080">MTIAVYRYSATSLTNDVIDVTYLSPNPLVLKQSWYSNNICQIKDPRTRATLGRLYFPSSFGASVEKFGLPGLRFEFNTTDLLGESTRVTPVLQHTDAHSSRFGTGYFSITTNSSSLSDIQFSYKGRSEGFSEYKVHSMTSQGWTTAATAMFSRDGQAFVLNIEAWIAPDEVAFMYLSAIAILKSGAYKDEINAGQRRGI</sequence>
<dbReference type="Proteomes" id="UP000724874">
    <property type="component" value="Unassembled WGS sequence"/>
</dbReference>
<accession>A0A9P5TKF4</accession>
<reference evidence="1" key="1">
    <citation type="submission" date="2020-11" db="EMBL/GenBank/DDBJ databases">
        <authorList>
            <consortium name="DOE Joint Genome Institute"/>
            <person name="Ahrendt S."/>
            <person name="Riley R."/>
            <person name="Andreopoulos W."/>
            <person name="LaButti K."/>
            <person name="Pangilinan J."/>
            <person name="Ruiz-duenas F.J."/>
            <person name="Barrasa J.M."/>
            <person name="Sanchez-Garcia M."/>
            <person name="Camarero S."/>
            <person name="Miyauchi S."/>
            <person name="Serrano A."/>
            <person name="Linde D."/>
            <person name="Babiker R."/>
            <person name="Drula E."/>
            <person name="Ayuso-Fernandez I."/>
            <person name="Pacheco R."/>
            <person name="Padilla G."/>
            <person name="Ferreira P."/>
            <person name="Barriuso J."/>
            <person name="Kellner H."/>
            <person name="Castanera R."/>
            <person name="Alfaro M."/>
            <person name="Ramirez L."/>
            <person name="Pisabarro A.G."/>
            <person name="Kuo A."/>
            <person name="Tritt A."/>
            <person name="Lipzen A."/>
            <person name="He G."/>
            <person name="Yan M."/>
            <person name="Ng V."/>
            <person name="Cullen D."/>
            <person name="Martin F."/>
            <person name="Rosso M.-N."/>
            <person name="Henrissat B."/>
            <person name="Hibbett D."/>
            <person name="Martinez A.T."/>
            <person name="Grigoriev I.V."/>
        </authorList>
    </citation>
    <scope>NUCLEOTIDE SEQUENCE</scope>
    <source>
        <strain evidence="1">AH 44721</strain>
    </source>
</reference>